<evidence type="ECO:0000259" key="6">
    <source>
        <dbReference type="PROSITE" id="PS51462"/>
    </source>
</evidence>
<evidence type="ECO:0000313" key="8">
    <source>
        <dbReference type="Proteomes" id="UP000292346"/>
    </source>
</evidence>
<dbReference type="PANTHER" id="PTHR43046:SF14">
    <property type="entry name" value="MUTT_NUDIX FAMILY PROTEIN"/>
    <property type="match status" value="1"/>
</dbReference>
<organism evidence="7 8">
    <name type="scientific">Kribbella soli</name>
    <dbReference type="NCBI Taxonomy" id="1124743"/>
    <lineage>
        <taxon>Bacteria</taxon>
        <taxon>Bacillati</taxon>
        <taxon>Actinomycetota</taxon>
        <taxon>Actinomycetes</taxon>
        <taxon>Propionibacteriales</taxon>
        <taxon>Kribbellaceae</taxon>
        <taxon>Kribbella</taxon>
    </lineage>
</organism>
<dbReference type="InterPro" id="IPR015797">
    <property type="entry name" value="NUDIX_hydrolase-like_dom_sf"/>
</dbReference>
<reference evidence="7 8" key="1">
    <citation type="submission" date="2019-02" db="EMBL/GenBank/DDBJ databases">
        <title>Kribbella capetownensis sp. nov. and Kribbella speibonae sp. nov., isolated from soil.</title>
        <authorList>
            <person name="Curtis S.M."/>
            <person name="Norton I."/>
            <person name="Everest G.J."/>
            <person name="Meyers P.R."/>
        </authorList>
    </citation>
    <scope>NUCLEOTIDE SEQUENCE [LARGE SCALE GENOMIC DNA]</scope>
    <source>
        <strain evidence="7 8">KCTC 29219</strain>
    </source>
</reference>
<name>A0A4R0HTP4_9ACTN</name>
<dbReference type="InterPro" id="IPR020084">
    <property type="entry name" value="NUDIX_hydrolase_CS"/>
</dbReference>
<evidence type="ECO:0000256" key="5">
    <source>
        <dbReference type="SAM" id="MobiDB-lite"/>
    </source>
</evidence>
<dbReference type="CDD" id="cd02883">
    <property type="entry name" value="NUDIX_Hydrolase"/>
    <property type="match status" value="1"/>
</dbReference>
<keyword evidence="8" id="KW-1185">Reference proteome</keyword>
<comment type="caution">
    <text evidence="7">The sequence shown here is derived from an EMBL/GenBank/DDBJ whole genome shotgun (WGS) entry which is preliminary data.</text>
</comment>
<accession>A0A4R0HTP4</accession>
<evidence type="ECO:0000256" key="3">
    <source>
        <dbReference type="ARBA" id="ARBA00022801"/>
    </source>
</evidence>
<evidence type="ECO:0000256" key="1">
    <source>
        <dbReference type="ARBA" id="ARBA00001946"/>
    </source>
</evidence>
<dbReference type="EMBL" id="SJJZ01000001">
    <property type="protein sequence ID" value="TCC11249.1"/>
    <property type="molecule type" value="Genomic_DNA"/>
</dbReference>
<comment type="similarity">
    <text evidence="2 4">Belongs to the Nudix hydrolase family.</text>
</comment>
<dbReference type="InterPro" id="IPR020476">
    <property type="entry name" value="Nudix_hydrolase"/>
</dbReference>
<feature type="region of interest" description="Disordered" evidence="5">
    <location>
        <begin position="1"/>
        <end position="23"/>
    </location>
</feature>
<dbReference type="GO" id="GO:0016787">
    <property type="term" value="F:hydrolase activity"/>
    <property type="evidence" value="ECO:0007669"/>
    <property type="project" value="UniProtKB-KW"/>
</dbReference>
<dbReference type="Proteomes" id="UP000292346">
    <property type="component" value="Unassembled WGS sequence"/>
</dbReference>
<dbReference type="Pfam" id="PF00293">
    <property type="entry name" value="NUDIX"/>
    <property type="match status" value="1"/>
</dbReference>
<protein>
    <submittedName>
        <fullName evidence="7">NUDIX hydrolase</fullName>
    </submittedName>
</protein>
<dbReference type="AlphaFoldDB" id="A0A4R0HTP4"/>
<comment type="cofactor">
    <cofactor evidence="1">
        <name>Mg(2+)</name>
        <dbReference type="ChEBI" id="CHEBI:18420"/>
    </cofactor>
</comment>
<dbReference type="PRINTS" id="PR00502">
    <property type="entry name" value="NUDIXFAMILY"/>
</dbReference>
<dbReference type="PANTHER" id="PTHR43046">
    <property type="entry name" value="GDP-MANNOSE MANNOSYL HYDROLASE"/>
    <property type="match status" value="1"/>
</dbReference>
<keyword evidence="3 4" id="KW-0378">Hydrolase</keyword>
<evidence type="ECO:0000313" key="7">
    <source>
        <dbReference type="EMBL" id="TCC11249.1"/>
    </source>
</evidence>
<dbReference type="OrthoDB" id="9804442at2"/>
<dbReference type="PROSITE" id="PS00893">
    <property type="entry name" value="NUDIX_BOX"/>
    <property type="match status" value="1"/>
</dbReference>
<evidence type="ECO:0000256" key="4">
    <source>
        <dbReference type="RuleBase" id="RU003476"/>
    </source>
</evidence>
<dbReference type="InterPro" id="IPR000086">
    <property type="entry name" value="NUDIX_hydrolase_dom"/>
</dbReference>
<gene>
    <name evidence="7" type="ORF">E0H45_08165</name>
</gene>
<sequence length="198" mass="22069">MLDITPRQRRLPPRRNPRILTHGSTVDPIPDALLPEPAILARMQRYAGVIARYDGMVAVVREQYEAWDAPYWNLPSGAVEDGETPADGAVRELREESGLVAAAGDLELVWTTRTTADGRVTSRSWNYVVDVSDPAFAVDDPDGSVMEVRWVPVEDAVLLLGKMPYPPIAVPAVDYLAYGIRGRDWGFTLYGETWSWDQ</sequence>
<feature type="domain" description="Nudix hydrolase" evidence="6">
    <location>
        <begin position="41"/>
        <end position="176"/>
    </location>
</feature>
<feature type="compositionally biased region" description="Basic residues" evidence="5">
    <location>
        <begin position="7"/>
        <end position="17"/>
    </location>
</feature>
<dbReference type="SUPFAM" id="SSF55811">
    <property type="entry name" value="Nudix"/>
    <property type="match status" value="1"/>
</dbReference>
<dbReference type="PROSITE" id="PS51462">
    <property type="entry name" value="NUDIX"/>
    <property type="match status" value="1"/>
</dbReference>
<dbReference type="Gene3D" id="3.90.79.10">
    <property type="entry name" value="Nucleoside Triphosphate Pyrophosphohydrolase"/>
    <property type="match status" value="1"/>
</dbReference>
<evidence type="ECO:0000256" key="2">
    <source>
        <dbReference type="ARBA" id="ARBA00005582"/>
    </source>
</evidence>
<proteinExistence type="inferred from homology"/>